<dbReference type="AlphaFoldDB" id="A0AAV5L2A1"/>
<accession>A0AAV5L2A1</accession>
<reference evidence="1 2" key="1">
    <citation type="journal article" date="2021" name="Commun. Biol.">
        <title>The genome of Shorea leprosula (Dipterocarpaceae) highlights the ecological relevance of drought in aseasonal tropical rainforests.</title>
        <authorList>
            <person name="Ng K.K.S."/>
            <person name="Kobayashi M.J."/>
            <person name="Fawcett J.A."/>
            <person name="Hatakeyama M."/>
            <person name="Paape T."/>
            <person name="Ng C.H."/>
            <person name="Ang C.C."/>
            <person name="Tnah L.H."/>
            <person name="Lee C.T."/>
            <person name="Nishiyama T."/>
            <person name="Sese J."/>
            <person name="O'Brien M.J."/>
            <person name="Copetti D."/>
            <person name="Mohd Noor M.I."/>
            <person name="Ong R.C."/>
            <person name="Putra M."/>
            <person name="Sireger I.Z."/>
            <person name="Indrioko S."/>
            <person name="Kosugi Y."/>
            <person name="Izuno A."/>
            <person name="Isagi Y."/>
            <person name="Lee S.L."/>
            <person name="Shimizu K.K."/>
        </authorList>
    </citation>
    <scope>NUCLEOTIDE SEQUENCE [LARGE SCALE GENOMIC DNA]</scope>
    <source>
        <strain evidence="1">214</strain>
    </source>
</reference>
<proteinExistence type="predicted"/>
<comment type="caution">
    <text evidence="1">The sequence shown here is derived from an EMBL/GenBank/DDBJ whole genome shotgun (WGS) entry which is preliminary data.</text>
</comment>
<evidence type="ECO:0000313" key="1">
    <source>
        <dbReference type="EMBL" id="GKV31207.1"/>
    </source>
</evidence>
<dbReference type="Proteomes" id="UP001054252">
    <property type="component" value="Unassembled WGS sequence"/>
</dbReference>
<keyword evidence="2" id="KW-1185">Reference proteome</keyword>
<sequence length="85" mass="9170">MLDIATALAANPGSPRAWVPCRLPIANPRAGFVAGYPAPGFARNPTPGFARNPTPGFAMNPGAWVHRELVSWVPREPTMECILKF</sequence>
<dbReference type="EMBL" id="BPVZ01000090">
    <property type="protein sequence ID" value="GKV31207.1"/>
    <property type="molecule type" value="Genomic_DNA"/>
</dbReference>
<gene>
    <name evidence="1" type="ORF">SLEP1_g39920</name>
</gene>
<evidence type="ECO:0000313" key="2">
    <source>
        <dbReference type="Proteomes" id="UP001054252"/>
    </source>
</evidence>
<organism evidence="1 2">
    <name type="scientific">Rubroshorea leprosula</name>
    <dbReference type="NCBI Taxonomy" id="152421"/>
    <lineage>
        <taxon>Eukaryota</taxon>
        <taxon>Viridiplantae</taxon>
        <taxon>Streptophyta</taxon>
        <taxon>Embryophyta</taxon>
        <taxon>Tracheophyta</taxon>
        <taxon>Spermatophyta</taxon>
        <taxon>Magnoliopsida</taxon>
        <taxon>eudicotyledons</taxon>
        <taxon>Gunneridae</taxon>
        <taxon>Pentapetalae</taxon>
        <taxon>rosids</taxon>
        <taxon>malvids</taxon>
        <taxon>Malvales</taxon>
        <taxon>Dipterocarpaceae</taxon>
        <taxon>Rubroshorea</taxon>
    </lineage>
</organism>
<protein>
    <submittedName>
        <fullName evidence="1">Uncharacterized protein</fullName>
    </submittedName>
</protein>
<name>A0AAV5L2A1_9ROSI</name>